<protein>
    <submittedName>
        <fullName evidence="1">Thymidylate synthase (FAD)</fullName>
        <ecNumber evidence="1">2.1.1.148</ecNumber>
    </submittedName>
</protein>
<dbReference type="AlphaFoldDB" id="A0A7W8G953"/>
<dbReference type="Pfam" id="PF02511">
    <property type="entry name" value="Thy1"/>
    <property type="match status" value="1"/>
</dbReference>
<accession>A0A7W8G953</accession>
<dbReference type="SUPFAM" id="SSF69796">
    <property type="entry name" value="Thymidylate synthase-complementing protein Thy1"/>
    <property type="match status" value="1"/>
</dbReference>
<reference evidence="1 2" key="1">
    <citation type="submission" date="2020-08" db="EMBL/GenBank/DDBJ databases">
        <title>Genomic Encyclopedia of Type Strains, Phase IV (KMG-IV): sequencing the most valuable type-strain genomes for metagenomic binning, comparative biology and taxonomic classification.</title>
        <authorList>
            <person name="Goeker M."/>
        </authorList>
    </citation>
    <scope>NUCLEOTIDE SEQUENCE [LARGE SCALE GENOMIC DNA]</scope>
    <source>
        <strain evidence="1 2">DSM 103462</strain>
    </source>
</reference>
<dbReference type="GO" id="GO:0006231">
    <property type="term" value="P:dTMP biosynthetic process"/>
    <property type="evidence" value="ECO:0007669"/>
    <property type="project" value="InterPro"/>
</dbReference>
<keyword evidence="2" id="KW-1185">Reference proteome</keyword>
<dbReference type="GO" id="GO:0032259">
    <property type="term" value="P:methylation"/>
    <property type="evidence" value="ECO:0007669"/>
    <property type="project" value="UniProtKB-KW"/>
</dbReference>
<dbReference type="CDD" id="cd20175">
    <property type="entry name" value="ThyX"/>
    <property type="match status" value="1"/>
</dbReference>
<dbReference type="InterPro" id="IPR036098">
    <property type="entry name" value="Thymidylate_synthase_ThyX_sf"/>
</dbReference>
<dbReference type="InterPro" id="IPR003669">
    <property type="entry name" value="Thymidylate_synthase_ThyX"/>
</dbReference>
<keyword evidence="1" id="KW-0489">Methyltransferase</keyword>
<proteinExistence type="predicted"/>
<evidence type="ECO:0000313" key="1">
    <source>
        <dbReference type="EMBL" id="MBB5226060.1"/>
    </source>
</evidence>
<dbReference type="GO" id="GO:0070402">
    <property type="term" value="F:NADPH binding"/>
    <property type="evidence" value="ECO:0007669"/>
    <property type="project" value="TreeGrafter"/>
</dbReference>
<dbReference type="PROSITE" id="PS51331">
    <property type="entry name" value="THYX"/>
    <property type="match status" value="1"/>
</dbReference>
<sequence length="222" mass="25413">MIQIFDTTDKYPLQKIGKMAGVCWNSPIDDAEKNIKRAKDCITSGHGRVLEYVDIELCIAGYSARAIREYYTHIGGGPTRLQESTRYVNCEKFDYYLPPTAAKSEEAKKAYEDCMENIRKSYAKLMEAGVSKEDAANILPLGMMTKIVDKRNLRNMINLMNQRLCTRAYVEIRALANEIKKELSEYSEEWKWICENLFVPKCDVTGFCTEAKCCGRKPKKEA</sequence>
<name>A0A7W8G953_9SPIR</name>
<dbReference type="GO" id="GO:0050797">
    <property type="term" value="F:thymidylate synthase (FAD) activity"/>
    <property type="evidence" value="ECO:0007669"/>
    <property type="project" value="UniProtKB-EC"/>
</dbReference>
<dbReference type="GO" id="GO:0004799">
    <property type="term" value="F:thymidylate synthase activity"/>
    <property type="evidence" value="ECO:0007669"/>
    <property type="project" value="TreeGrafter"/>
</dbReference>
<dbReference type="PANTHER" id="PTHR34934">
    <property type="entry name" value="FLAVIN-DEPENDENT THYMIDYLATE SYNTHASE"/>
    <property type="match status" value="1"/>
</dbReference>
<dbReference type="PANTHER" id="PTHR34934:SF1">
    <property type="entry name" value="FLAVIN-DEPENDENT THYMIDYLATE SYNTHASE"/>
    <property type="match status" value="1"/>
</dbReference>
<organism evidence="1 2">
    <name type="scientific">Treponema ruminis</name>
    <dbReference type="NCBI Taxonomy" id="744515"/>
    <lineage>
        <taxon>Bacteria</taxon>
        <taxon>Pseudomonadati</taxon>
        <taxon>Spirochaetota</taxon>
        <taxon>Spirochaetia</taxon>
        <taxon>Spirochaetales</taxon>
        <taxon>Treponemataceae</taxon>
        <taxon>Treponema</taxon>
    </lineage>
</organism>
<comment type="caution">
    <text evidence="1">The sequence shown here is derived from an EMBL/GenBank/DDBJ whole genome shotgun (WGS) entry which is preliminary data.</text>
</comment>
<dbReference type="EC" id="2.1.1.148" evidence="1"/>
<keyword evidence="1" id="KW-0808">Transferase</keyword>
<dbReference type="RefSeq" id="WP_184658976.1">
    <property type="nucleotide sequence ID" value="NZ_CP031518.1"/>
</dbReference>
<gene>
    <name evidence="1" type="ORF">HNP76_001428</name>
</gene>
<dbReference type="EMBL" id="JACHFQ010000004">
    <property type="protein sequence ID" value="MBB5226060.1"/>
    <property type="molecule type" value="Genomic_DNA"/>
</dbReference>
<dbReference type="Proteomes" id="UP000518887">
    <property type="component" value="Unassembled WGS sequence"/>
</dbReference>
<dbReference type="GO" id="GO:0050660">
    <property type="term" value="F:flavin adenine dinucleotide binding"/>
    <property type="evidence" value="ECO:0007669"/>
    <property type="project" value="InterPro"/>
</dbReference>
<dbReference type="Gene3D" id="3.30.1360.170">
    <property type="match status" value="1"/>
</dbReference>
<evidence type="ECO:0000313" key="2">
    <source>
        <dbReference type="Proteomes" id="UP000518887"/>
    </source>
</evidence>